<evidence type="ECO:0000259" key="1">
    <source>
        <dbReference type="Pfam" id="PF00535"/>
    </source>
</evidence>
<dbReference type="Proteomes" id="UP000177418">
    <property type="component" value="Unassembled WGS sequence"/>
</dbReference>
<feature type="domain" description="Glycosyltransferase 2-like" evidence="2">
    <location>
        <begin position="178"/>
        <end position="248"/>
    </location>
</feature>
<organism evidence="3 4">
    <name type="scientific">Candidatus Roizmanbacteria bacterium RIFCSPLOWO2_02_FULL_36_11</name>
    <dbReference type="NCBI Taxonomy" id="1802071"/>
    <lineage>
        <taxon>Bacteria</taxon>
        <taxon>Candidatus Roizmaniibacteriota</taxon>
    </lineage>
</organism>
<dbReference type="InterPro" id="IPR001173">
    <property type="entry name" value="Glyco_trans_2-like"/>
</dbReference>
<dbReference type="AlphaFoldDB" id="A0A1F7JCQ0"/>
<evidence type="ECO:0000259" key="2">
    <source>
        <dbReference type="Pfam" id="PF13632"/>
    </source>
</evidence>
<proteinExistence type="predicted"/>
<feature type="domain" description="Glycosyltransferase 2-like" evidence="1">
    <location>
        <begin position="5"/>
        <end position="154"/>
    </location>
</feature>
<protein>
    <recommendedName>
        <fullName evidence="1 2">Glycosyltransferase 2-like domain-containing protein</fullName>
    </recommendedName>
</protein>
<sequence length="294" mass="34013">MKDLSVIIVSYNTKNITQKSLDSVIKSLSQTPKVKAEIIIVDNASTDGSTELLQRYLHKYSDFISIINNSKNVGFSKANNEAIEVSQGKYILFLNSDAILQDVNFEDLIYYLDKNDSVGALTIKVLLPTGKIDWASHRGTPNIWRSLTYFSKLELLFSHVPKLAKYFGGYHLKHLDLNTIHEIDSPSGAFYFTRKEILNKTGGFDTRFFMYGEDLDLSYRIKKLGYKIIYYPMFTVCHLKYRSGLKRGLTSTEKQTKNYFYEAMKEFYNKHSAPHHPRFISKLVHLLINLKKRF</sequence>
<dbReference type="EMBL" id="MGAV01000020">
    <property type="protein sequence ID" value="OGK53390.1"/>
    <property type="molecule type" value="Genomic_DNA"/>
</dbReference>
<evidence type="ECO:0000313" key="4">
    <source>
        <dbReference type="Proteomes" id="UP000177418"/>
    </source>
</evidence>
<dbReference type="CDD" id="cd04186">
    <property type="entry name" value="GT_2_like_c"/>
    <property type="match status" value="1"/>
</dbReference>
<gene>
    <name evidence="3" type="ORF">A3H78_02495</name>
</gene>
<dbReference type="Pfam" id="PF13632">
    <property type="entry name" value="Glyco_trans_2_3"/>
    <property type="match status" value="1"/>
</dbReference>
<dbReference type="Gene3D" id="3.90.550.10">
    <property type="entry name" value="Spore Coat Polysaccharide Biosynthesis Protein SpsA, Chain A"/>
    <property type="match status" value="1"/>
</dbReference>
<accession>A0A1F7JCQ0</accession>
<dbReference type="Pfam" id="PF00535">
    <property type="entry name" value="Glycos_transf_2"/>
    <property type="match status" value="1"/>
</dbReference>
<evidence type="ECO:0000313" key="3">
    <source>
        <dbReference type="EMBL" id="OGK53390.1"/>
    </source>
</evidence>
<dbReference type="InterPro" id="IPR029044">
    <property type="entry name" value="Nucleotide-diphossugar_trans"/>
</dbReference>
<dbReference type="PANTHER" id="PTHR43179">
    <property type="entry name" value="RHAMNOSYLTRANSFERASE WBBL"/>
    <property type="match status" value="1"/>
</dbReference>
<dbReference type="SUPFAM" id="SSF53448">
    <property type="entry name" value="Nucleotide-diphospho-sugar transferases"/>
    <property type="match status" value="1"/>
</dbReference>
<reference evidence="3 4" key="1">
    <citation type="journal article" date="2016" name="Nat. Commun.">
        <title>Thousands of microbial genomes shed light on interconnected biogeochemical processes in an aquifer system.</title>
        <authorList>
            <person name="Anantharaman K."/>
            <person name="Brown C.T."/>
            <person name="Hug L.A."/>
            <person name="Sharon I."/>
            <person name="Castelle C.J."/>
            <person name="Probst A.J."/>
            <person name="Thomas B.C."/>
            <person name="Singh A."/>
            <person name="Wilkins M.J."/>
            <person name="Karaoz U."/>
            <person name="Brodie E.L."/>
            <person name="Williams K.H."/>
            <person name="Hubbard S.S."/>
            <person name="Banfield J.F."/>
        </authorList>
    </citation>
    <scope>NUCLEOTIDE SEQUENCE [LARGE SCALE GENOMIC DNA]</scope>
</reference>
<name>A0A1F7JCQ0_9BACT</name>
<dbReference type="PANTHER" id="PTHR43179:SF7">
    <property type="entry name" value="RHAMNOSYLTRANSFERASE WBBL"/>
    <property type="match status" value="1"/>
</dbReference>
<comment type="caution">
    <text evidence="3">The sequence shown here is derived from an EMBL/GenBank/DDBJ whole genome shotgun (WGS) entry which is preliminary data.</text>
</comment>